<keyword evidence="5" id="KW-0396">Initiation factor</keyword>
<evidence type="ECO:0000256" key="3">
    <source>
        <dbReference type="SAM" id="MobiDB-lite"/>
    </source>
</evidence>
<feature type="compositionally biased region" description="Basic and acidic residues" evidence="3">
    <location>
        <begin position="280"/>
        <end position="290"/>
    </location>
</feature>
<feature type="compositionally biased region" description="Basic and acidic residues" evidence="3">
    <location>
        <begin position="212"/>
        <end position="226"/>
    </location>
</feature>
<dbReference type="GO" id="GO:0005730">
    <property type="term" value="C:nucleolus"/>
    <property type="evidence" value="ECO:0007669"/>
    <property type="project" value="TreeGrafter"/>
</dbReference>
<dbReference type="Pfam" id="PF00076">
    <property type="entry name" value="RRM_1"/>
    <property type="match status" value="1"/>
</dbReference>
<feature type="compositionally biased region" description="Basic residues" evidence="3">
    <location>
        <begin position="557"/>
        <end position="566"/>
    </location>
</feature>
<evidence type="ECO:0000256" key="2">
    <source>
        <dbReference type="PROSITE-ProRule" id="PRU00176"/>
    </source>
</evidence>
<dbReference type="Gene3D" id="3.30.70.330">
    <property type="match status" value="1"/>
</dbReference>
<keyword evidence="1 2" id="KW-0694">RNA-binding</keyword>
<feature type="region of interest" description="Disordered" evidence="3">
    <location>
        <begin position="145"/>
        <end position="378"/>
    </location>
</feature>
<feature type="compositionally biased region" description="Low complexity" evidence="3">
    <location>
        <begin position="526"/>
        <end position="545"/>
    </location>
</feature>
<dbReference type="SMART" id="SM00360">
    <property type="entry name" value="RRM"/>
    <property type="match status" value="1"/>
</dbReference>
<feature type="compositionally biased region" description="Basic and acidic residues" evidence="3">
    <location>
        <begin position="399"/>
        <end position="443"/>
    </location>
</feature>
<evidence type="ECO:0000313" key="6">
    <source>
        <dbReference type="Proteomes" id="UP000887226"/>
    </source>
</evidence>
<feature type="compositionally biased region" description="Low complexity" evidence="3">
    <location>
        <begin position="310"/>
        <end position="331"/>
    </location>
</feature>
<dbReference type="PROSITE" id="PS50102">
    <property type="entry name" value="RRM"/>
    <property type="match status" value="1"/>
</dbReference>
<name>A0A9P7YWV6_9HELO</name>
<dbReference type="GO" id="GO:0003743">
    <property type="term" value="F:translation initiation factor activity"/>
    <property type="evidence" value="ECO:0007669"/>
    <property type="project" value="UniProtKB-KW"/>
</dbReference>
<accession>A0A9P7YWV6</accession>
<feature type="compositionally biased region" description="Basic and acidic residues" evidence="3">
    <location>
        <begin position="236"/>
        <end position="258"/>
    </location>
</feature>
<dbReference type="InterPro" id="IPR035979">
    <property type="entry name" value="RBD_domain_sf"/>
</dbReference>
<organism evidence="5 6">
    <name type="scientific">Calycina marina</name>
    <dbReference type="NCBI Taxonomy" id="1763456"/>
    <lineage>
        <taxon>Eukaryota</taxon>
        <taxon>Fungi</taxon>
        <taxon>Dikarya</taxon>
        <taxon>Ascomycota</taxon>
        <taxon>Pezizomycotina</taxon>
        <taxon>Leotiomycetes</taxon>
        <taxon>Helotiales</taxon>
        <taxon>Pezizellaceae</taxon>
        <taxon>Calycina</taxon>
    </lineage>
</organism>
<dbReference type="EMBL" id="MU254404">
    <property type="protein sequence ID" value="KAG9240573.1"/>
    <property type="molecule type" value="Genomic_DNA"/>
</dbReference>
<gene>
    <name evidence="5" type="ORF">BJ878DRAFT_483729</name>
</gene>
<proteinExistence type="predicted"/>
<feature type="region of interest" description="Disordered" evidence="3">
    <location>
        <begin position="399"/>
        <end position="566"/>
    </location>
</feature>
<dbReference type="OrthoDB" id="48651at2759"/>
<reference evidence="5" key="1">
    <citation type="journal article" date="2021" name="IMA Fungus">
        <title>Genomic characterization of three marine fungi, including Emericellopsis atlantica sp. nov. with signatures of a generalist lifestyle and marine biomass degradation.</title>
        <authorList>
            <person name="Hagestad O.C."/>
            <person name="Hou L."/>
            <person name="Andersen J.H."/>
            <person name="Hansen E.H."/>
            <person name="Altermark B."/>
            <person name="Li C."/>
            <person name="Kuhnert E."/>
            <person name="Cox R.J."/>
            <person name="Crous P.W."/>
            <person name="Spatafora J.W."/>
            <person name="Lail K."/>
            <person name="Amirebrahimi M."/>
            <person name="Lipzen A."/>
            <person name="Pangilinan J."/>
            <person name="Andreopoulos W."/>
            <person name="Hayes R.D."/>
            <person name="Ng V."/>
            <person name="Grigoriev I.V."/>
            <person name="Jackson S.A."/>
            <person name="Sutton T.D.S."/>
            <person name="Dobson A.D.W."/>
            <person name="Rama T."/>
        </authorList>
    </citation>
    <scope>NUCLEOTIDE SEQUENCE</scope>
    <source>
        <strain evidence="5">TRa3180A</strain>
    </source>
</reference>
<keyword evidence="6" id="KW-1185">Reference proteome</keyword>
<dbReference type="PANTHER" id="PTHR23236:SF11">
    <property type="entry name" value="EUKARYOTIC TRANSLATION INITIATION FACTOR 4H"/>
    <property type="match status" value="1"/>
</dbReference>
<feature type="compositionally biased region" description="Gly residues" evidence="3">
    <location>
        <begin position="491"/>
        <end position="507"/>
    </location>
</feature>
<feature type="domain" description="RRM" evidence="4">
    <location>
        <begin position="76"/>
        <end position="152"/>
    </location>
</feature>
<dbReference type="Proteomes" id="UP000887226">
    <property type="component" value="Unassembled WGS sequence"/>
</dbReference>
<feature type="compositionally biased region" description="Polar residues" evidence="3">
    <location>
        <begin position="356"/>
        <end position="370"/>
    </location>
</feature>
<evidence type="ECO:0000313" key="5">
    <source>
        <dbReference type="EMBL" id="KAG9240573.1"/>
    </source>
</evidence>
<feature type="compositionally biased region" description="Basic and acidic residues" evidence="3">
    <location>
        <begin position="152"/>
        <end position="170"/>
    </location>
</feature>
<dbReference type="InterPro" id="IPR000504">
    <property type="entry name" value="RRM_dom"/>
</dbReference>
<dbReference type="AlphaFoldDB" id="A0A9P7YWV6"/>
<evidence type="ECO:0000259" key="4">
    <source>
        <dbReference type="PROSITE" id="PS50102"/>
    </source>
</evidence>
<comment type="caution">
    <text evidence="5">The sequence shown here is derived from an EMBL/GenBank/DDBJ whole genome shotgun (WGS) entry which is preliminary data.</text>
</comment>
<dbReference type="GO" id="GO:0003723">
    <property type="term" value="F:RNA binding"/>
    <property type="evidence" value="ECO:0007669"/>
    <property type="project" value="UniProtKB-UniRule"/>
</dbReference>
<sequence>MSLGAFLTDEKTGSWADEMEDMPISANESHILTIADSRTGYGGGQRATYNSSTGAYGGSGGYSVREELPLPDKPPYTVHLGNLSFDATEEGVKDFFAGCECKNVRIIEDKMEMKPKGFGYAEFHTLDGLKGALALNGSQFQGRNIRISVADPPKDRDGRPEAREITDWTRKGPLPDLPGRGGSDHPSSGRGGFGSDLGGERKERTPYTGAEGDGKARDFGNWERRGPLSPAPQQERGPRDGGRPRNNEGGNDFRDRRSSPAAWGEGRPTPTSQDGGSRPPRREFQERPVPERTPTAAEQDSQWRTKMKPDAPAAPAAKSPIPSRDGSEGPSSPAPGPAAPVSATRPKLNLAKRTVTETPDQPSPTTSGKTNPFGGAVAVDTAAREKVVEEARIAALAEKREAEEKAKAERIEAAKAKAEAEKLKAAEEPKEILQRPEGKDATKSAEGSQNGTTTENSAEVPSRPKPADTGAWRRPSVGPPGPGDDGPPRGPRGGRVGRGGRGDGSGRGPRHHDEGRGGQQNSNGRVASPAVSSPVSVSVIAADPDAPADDGWSTVAKPKKNNRGGK</sequence>
<keyword evidence="5" id="KW-0648">Protein biosynthesis</keyword>
<feature type="compositionally biased region" description="Polar residues" evidence="3">
    <location>
        <begin position="445"/>
        <end position="459"/>
    </location>
</feature>
<protein>
    <submittedName>
        <fullName evidence="5">Translation initiation factor-like protein eIF4B</fullName>
    </submittedName>
</protein>
<dbReference type="PANTHER" id="PTHR23236">
    <property type="entry name" value="EUKARYOTIC TRANSLATION INITIATION FACTOR 4B/4H"/>
    <property type="match status" value="1"/>
</dbReference>
<evidence type="ECO:0000256" key="1">
    <source>
        <dbReference type="ARBA" id="ARBA00022884"/>
    </source>
</evidence>
<dbReference type="InterPro" id="IPR012677">
    <property type="entry name" value="Nucleotide-bd_a/b_plait_sf"/>
</dbReference>
<dbReference type="SUPFAM" id="SSF54928">
    <property type="entry name" value="RNA-binding domain, RBD"/>
    <property type="match status" value="1"/>
</dbReference>